<dbReference type="SUPFAM" id="SSF82171">
    <property type="entry name" value="DPP6 N-terminal domain-like"/>
    <property type="match status" value="1"/>
</dbReference>
<gene>
    <name evidence="3" type="ORF">PY092_13155</name>
</gene>
<dbReference type="Pfam" id="PF00326">
    <property type="entry name" value="Peptidase_S9"/>
    <property type="match status" value="1"/>
</dbReference>
<evidence type="ECO:0000313" key="3">
    <source>
        <dbReference type="EMBL" id="MDF0717104.1"/>
    </source>
</evidence>
<feature type="domain" description="Peptidase S9 prolyl oligopeptidase catalytic" evidence="1">
    <location>
        <begin position="542"/>
        <end position="723"/>
    </location>
</feature>
<dbReference type="InterPro" id="IPR001375">
    <property type="entry name" value="Peptidase_S9_cat"/>
</dbReference>
<protein>
    <submittedName>
        <fullName evidence="3">DPP IV N-terminal domain-containing protein</fullName>
    </submittedName>
</protein>
<dbReference type="PANTHER" id="PTHR11731:SF118">
    <property type="entry name" value="BLR1971 PROTEIN"/>
    <property type="match status" value="1"/>
</dbReference>
<dbReference type="EMBL" id="JARFVB010000008">
    <property type="protein sequence ID" value="MDF0717104.1"/>
    <property type="molecule type" value="Genomic_DNA"/>
</dbReference>
<dbReference type="RefSeq" id="WP_275616262.1">
    <property type="nucleotide sequence ID" value="NZ_JARFVB010000008.1"/>
</dbReference>
<reference evidence="3 4" key="1">
    <citation type="submission" date="2023-03" db="EMBL/GenBank/DDBJ databases">
        <title>Muricauda XX sp. nov. and Muricauda XXX sp. nov., two novel species isolated from Okinawa Trough.</title>
        <authorList>
            <person name="Cao W."/>
            <person name="Deng X."/>
        </authorList>
    </citation>
    <scope>NUCLEOTIDE SEQUENCE [LARGE SCALE GENOMIC DNA]</scope>
    <source>
        <strain evidence="3 4">334s03</strain>
    </source>
</reference>
<evidence type="ECO:0000259" key="2">
    <source>
        <dbReference type="Pfam" id="PF00930"/>
    </source>
</evidence>
<dbReference type="Pfam" id="PF00930">
    <property type="entry name" value="DPPIV_N"/>
    <property type="match status" value="1"/>
</dbReference>
<accession>A0ABT5Y197</accession>
<evidence type="ECO:0000313" key="4">
    <source>
        <dbReference type="Proteomes" id="UP001221366"/>
    </source>
</evidence>
<dbReference type="Gene3D" id="3.40.50.1820">
    <property type="entry name" value="alpha/beta hydrolase"/>
    <property type="match status" value="1"/>
</dbReference>
<dbReference type="InterPro" id="IPR050278">
    <property type="entry name" value="Serine_Prot_S9B/DPPIV"/>
</dbReference>
<sequence length="757" mass="86966">MESFVKKISVFFILIKFGTSFAQGTLAEYKKAISLDSLFRDKVTNSPKNFHWQENNLLWYVNNTPEGKEYLWVNPSEKTHEKCFDHTVLAKLLSEKFEKDIEADHIDISELEFDADMEELQFIFEEKKVSYRPKNQRLAIVGANASDGKRDWGYWGRRFDETNNPPVMSPDSTMLAFIKNHNLYIKNTSTDEETRLSYDGAPGFFYSTYIKWSPDGKKIMAYKVRPGDERKIYFVESSPEEQFQPKLQSRDYLKPGDELPFKSPQLFLVGEKKHIQVPTKEFSHQFGLNNIEWREDSSAFTFEYNQRGHQAYKVIAVDAITGAVKILVNEVGKTFIDYSSKKYRYDIDDGKEIIWTSERDGWNHIYLYDGETGKVKRQLTKGDWVVRNVIHVDEENREVYFTASGMDKGQDPYFLHYLKIGFDGRNLTRFTKENGNHQVTFSKDYEYYVDQYSKVDAPPVSLLKSSKNAKTLMQLQKADHSALLEEGWIAPEVFMAKGRDGVTDIWGIIIRPTSFDPNKTYPVIEYIYAGPHSSFVPKDFRSYYWSMSSLAELGFIVVQIDGMGTSNRSKAFHDVCWKNLKDGGFPDRKIWISEAAKKYPYMDAENVGIFGTSAGGQNAAAALVFNSDFYDVAVSSCGCHDNRMDKIWWNEQFMGYPIGPHYEACSNVENAGQMGGDLMLILGEVDDNVDPASTMQFANALIKANKDFELVTIPGMGHSSGGDFGERKRKDFFVKHLMNVDPPSWEEIYNYKNNSKP</sequence>
<dbReference type="InterPro" id="IPR029058">
    <property type="entry name" value="AB_hydrolase_fold"/>
</dbReference>
<organism evidence="3 4">
    <name type="scientific">Flagellimonas yonaguniensis</name>
    <dbReference type="NCBI Taxonomy" id="3031325"/>
    <lineage>
        <taxon>Bacteria</taxon>
        <taxon>Pseudomonadati</taxon>
        <taxon>Bacteroidota</taxon>
        <taxon>Flavobacteriia</taxon>
        <taxon>Flavobacteriales</taxon>
        <taxon>Flavobacteriaceae</taxon>
        <taxon>Flagellimonas</taxon>
    </lineage>
</organism>
<feature type="domain" description="Dipeptidylpeptidase IV N-terminal" evidence="2">
    <location>
        <begin position="163"/>
        <end position="459"/>
    </location>
</feature>
<evidence type="ECO:0000259" key="1">
    <source>
        <dbReference type="Pfam" id="PF00326"/>
    </source>
</evidence>
<dbReference type="SUPFAM" id="SSF53474">
    <property type="entry name" value="alpha/beta-Hydrolases"/>
    <property type="match status" value="1"/>
</dbReference>
<dbReference type="PANTHER" id="PTHR11731">
    <property type="entry name" value="PROTEASE FAMILY S9B,C DIPEPTIDYL-PEPTIDASE IV-RELATED"/>
    <property type="match status" value="1"/>
</dbReference>
<proteinExistence type="predicted"/>
<name>A0ABT5Y197_9FLAO</name>
<dbReference type="Gene3D" id="2.140.10.30">
    <property type="entry name" value="Dipeptidylpeptidase IV, N-terminal domain"/>
    <property type="match status" value="1"/>
</dbReference>
<dbReference type="InterPro" id="IPR002469">
    <property type="entry name" value="Peptidase_S9B_N"/>
</dbReference>
<keyword evidence="4" id="KW-1185">Reference proteome</keyword>
<comment type="caution">
    <text evidence="3">The sequence shown here is derived from an EMBL/GenBank/DDBJ whole genome shotgun (WGS) entry which is preliminary data.</text>
</comment>
<dbReference type="Proteomes" id="UP001221366">
    <property type="component" value="Unassembled WGS sequence"/>
</dbReference>